<dbReference type="eggNOG" id="COG5434">
    <property type="taxonomic scope" value="Bacteria"/>
</dbReference>
<dbReference type="RefSeq" id="WP_037247119.1">
    <property type="nucleotide sequence ID" value="NZ_CP019239.1"/>
</dbReference>
<dbReference type="STRING" id="1484693.RS694_12930"/>
<evidence type="ECO:0000313" key="3">
    <source>
        <dbReference type="Proteomes" id="UP000186110"/>
    </source>
</evidence>
<reference evidence="2 3" key="1">
    <citation type="submission" date="2017-01" db="EMBL/GenBank/DDBJ databases">
        <authorList>
            <person name="Mah S.A."/>
            <person name="Swanson W.J."/>
            <person name="Moy G.W."/>
            <person name="Vacquier V.D."/>
        </authorList>
    </citation>
    <scope>NUCLEOTIDE SEQUENCE [LARGE SCALE GENOMIC DNA]</scope>
    <source>
        <strain evidence="2 3">DSM 22694</strain>
    </source>
</reference>
<proteinExistence type="predicted"/>
<sequence length="372" mass="39890">MQVLKTWTSALALVWAGACLAASPLPDQLDAYGVLKSDGKTLTLSGNTMVYGLASPLFTDYALKFRTITLPAGAKLGYKADAVVDLPIGTIISKTFYYAKDPKTPGGWLKSPARLTGESIDLSAYQLVETRILKRDTDGSWQANTYIWNDTQTSAALRRIGLTVNGTLRDPATGESTPLQYNVPNARQCQTCHAVDATVGQVGIEPIGPKGRFLNLEYGYTAGKLNQLVRLGQIGTWDNLPADLAALPRNVAYADAQTGTLEARARAYAEINCAHCHNKLGDARQSGLFLTLDATGSHLGVCKQHAAAGSGGANLTFDIVPGKPDKSLLVTRMEATTGQAMMPRMGRSLVDKEGVQLLRQWVTAMNGNCDVR</sequence>
<dbReference type="KEGG" id="rsb:RS694_12930"/>
<accession>A0A1P8KBF1</accession>
<dbReference type="PROSITE" id="PS51257">
    <property type="entry name" value="PROKAR_LIPOPROTEIN"/>
    <property type="match status" value="1"/>
</dbReference>
<organism evidence="2 3">
    <name type="scientific">Rhodoferax saidenbachensis</name>
    <dbReference type="NCBI Taxonomy" id="1484693"/>
    <lineage>
        <taxon>Bacteria</taxon>
        <taxon>Pseudomonadati</taxon>
        <taxon>Pseudomonadota</taxon>
        <taxon>Betaproteobacteria</taxon>
        <taxon>Burkholderiales</taxon>
        <taxon>Comamonadaceae</taxon>
        <taxon>Rhodoferax</taxon>
    </lineage>
</organism>
<dbReference type="InterPro" id="IPR022269">
    <property type="entry name" value="SO_2930-like_C"/>
</dbReference>
<gene>
    <name evidence="2" type="ORF">RS694_12930</name>
</gene>
<keyword evidence="3" id="KW-1185">Reference proteome</keyword>
<feature type="signal peptide" evidence="1">
    <location>
        <begin position="1"/>
        <end position="21"/>
    </location>
</feature>
<evidence type="ECO:0008006" key="4">
    <source>
        <dbReference type="Google" id="ProtNLM"/>
    </source>
</evidence>
<evidence type="ECO:0000313" key="2">
    <source>
        <dbReference type="EMBL" id="APW43343.1"/>
    </source>
</evidence>
<feature type="chain" id="PRO_5010235416" description="Cytochrome c domain-containing protein" evidence="1">
    <location>
        <begin position="22"/>
        <end position="372"/>
    </location>
</feature>
<dbReference type="AlphaFoldDB" id="A0A1P8KBF1"/>
<dbReference type="Proteomes" id="UP000186110">
    <property type="component" value="Chromosome"/>
</dbReference>
<name>A0A1P8KBF1_9BURK</name>
<dbReference type="EMBL" id="CP019239">
    <property type="protein sequence ID" value="APW43343.1"/>
    <property type="molecule type" value="Genomic_DNA"/>
</dbReference>
<dbReference type="NCBIfam" id="TIGR03806">
    <property type="entry name" value="chp_HNE_0200"/>
    <property type="match status" value="1"/>
</dbReference>
<evidence type="ECO:0000256" key="1">
    <source>
        <dbReference type="SAM" id="SignalP"/>
    </source>
</evidence>
<keyword evidence="1" id="KW-0732">Signal</keyword>
<protein>
    <recommendedName>
        <fullName evidence="4">Cytochrome c domain-containing protein</fullName>
    </recommendedName>
</protein>